<dbReference type="PANTHER" id="PTHR34406">
    <property type="entry name" value="PROTEIN YCEI"/>
    <property type="match status" value="1"/>
</dbReference>
<dbReference type="RefSeq" id="WP_140452471.1">
    <property type="nucleotide sequence ID" value="NZ_VFRP01000001.1"/>
</dbReference>
<feature type="domain" description="Lipid/polyisoprenoid-binding YceI-like" evidence="2">
    <location>
        <begin position="38"/>
        <end position="206"/>
    </location>
</feature>
<evidence type="ECO:0000313" key="3">
    <source>
        <dbReference type="EMBL" id="TPE53892.1"/>
    </source>
</evidence>
<dbReference type="PANTHER" id="PTHR34406:SF1">
    <property type="entry name" value="PROTEIN YCEI"/>
    <property type="match status" value="1"/>
</dbReference>
<dbReference type="Proteomes" id="UP000319255">
    <property type="component" value="Unassembled WGS sequence"/>
</dbReference>
<name>A0A501WYM5_9RHOB</name>
<protein>
    <submittedName>
        <fullName evidence="3">Polyisoprenoid-binding protein</fullName>
    </submittedName>
</protein>
<evidence type="ECO:0000259" key="2">
    <source>
        <dbReference type="SMART" id="SM00867"/>
    </source>
</evidence>
<comment type="caution">
    <text evidence="3">The sequence shown here is derived from an EMBL/GenBank/DDBJ whole genome shotgun (WGS) entry which is preliminary data.</text>
</comment>
<reference evidence="3 4" key="1">
    <citation type="submission" date="2019-06" db="EMBL/GenBank/DDBJ databases">
        <title>A novel bacterium of genus Amaricoccus, isolated from marine sediment.</title>
        <authorList>
            <person name="Huang H."/>
            <person name="Mo K."/>
            <person name="Hu Y."/>
        </authorList>
    </citation>
    <scope>NUCLEOTIDE SEQUENCE [LARGE SCALE GENOMIC DNA]</scope>
    <source>
        <strain evidence="3 4">HB172011</strain>
    </source>
</reference>
<dbReference type="EMBL" id="VFRP01000001">
    <property type="protein sequence ID" value="TPE53892.1"/>
    <property type="molecule type" value="Genomic_DNA"/>
</dbReference>
<feature type="signal peptide" evidence="1">
    <location>
        <begin position="1"/>
        <end position="23"/>
    </location>
</feature>
<keyword evidence="4" id="KW-1185">Reference proteome</keyword>
<sequence>MIRPILLACALAAASAAASAAQAAEPALPKLDPAPAGLYASDPAHTSVIWSLEHSGLSHWTARFIDVDAKLDWKPADPTASTLRVAIDPAKLRTDFPHPEETDFDGMIATNEDFLAGAPLTFVSTSIERTGEKTGLVHGDLTMRGETHPVTLDVTFNGSMADHPFSHEAKVGFSAEARFNRSDWGMTVLLPFIGDEITLRIETQMIGQEG</sequence>
<dbReference type="SUPFAM" id="SSF101874">
    <property type="entry name" value="YceI-like"/>
    <property type="match status" value="1"/>
</dbReference>
<dbReference type="Gene3D" id="2.40.128.110">
    <property type="entry name" value="Lipid/polyisoprenoid-binding, YceI-like"/>
    <property type="match status" value="1"/>
</dbReference>
<organism evidence="3 4">
    <name type="scientific">Amaricoccus solimangrovi</name>
    <dbReference type="NCBI Taxonomy" id="2589815"/>
    <lineage>
        <taxon>Bacteria</taxon>
        <taxon>Pseudomonadati</taxon>
        <taxon>Pseudomonadota</taxon>
        <taxon>Alphaproteobacteria</taxon>
        <taxon>Rhodobacterales</taxon>
        <taxon>Paracoccaceae</taxon>
        <taxon>Amaricoccus</taxon>
    </lineage>
</organism>
<dbReference type="OrthoDB" id="9811006at2"/>
<dbReference type="SMART" id="SM00867">
    <property type="entry name" value="YceI"/>
    <property type="match status" value="1"/>
</dbReference>
<dbReference type="Pfam" id="PF04264">
    <property type="entry name" value="YceI"/>
    <property type="match status" value="1"/>
</dbReference>
<dbReference type="InterPro" id="IPR036761">
    <property type="entry name" value="TTHA0802/YceI-like_sf"/>
</dbReference>
<dbReference type="AlphaFoldDB" id="A0A501WYM5"/>
<proteinExistence type="predicted"/>
<evidence type="ECO:0000313" key="4">
    <source>
        <dbReference type="Proteomes" id="UP000319255"/>
    </source>
</evidence>
<accession>A0A501WYM5</accession>
<feature type="chain" id="PRO_5021376492" evidence="1">
    <location>
        <begin position="24"/>
        <end position="210"/>
    </location>
</feature>
<evidence type="ECO:0000256" key="1">
    <source>
        <dbReference type="SAM" id="SignalP"/>
    </source>
</evidence>
<gene>
    <name evidence="3" type="ORF">FJM51_02260</name>
</gene>
<keyword evidence="1" id="KW-0732">Signal</keyword>
<dbReference type="InterPro" id="IPR007372">
    <property type="entry name" value="Lipid/polyisoprenoid-bd_YceI"/>
</dbReference>